<keyword evidence="1 3" id="KW-0732">Signal</keyword>
<dbReference type="PANTHER" id="PTHR46640:SF1">
    <property type="entry name" value="FUNGAL LIPASE-LIKE DOMAIN-CONTAINING PROTEIN-RELATED"/>
    <property type="match status" value="1"/>
</dbReference>
<dbReference type="FunCoup" id="A0A5J5F2F5">
    <property type="interactions" value="4"/>
</dbReference>
<dbReference type="Pfam" id="PF01764">
    <property type="entry name" value="Lipase_3"/>
    <property type="match status" value="1"/>
</dbReference>
<dbReference type="SUPFAM" id="SSF53474">
    <property type="entry name" value="alpha/beta-Hydrolases"/>
    <property type="match status" value="1"/>
</dbReference>
<accession>A0A5J5F2F5</accession>
<dbReference type="InterPro" id="IPR029058">
    <property type="entry name" value="AB_hydrolase_fold"/>
</dbReference>
<evidence type="ECO:0000256" key="1">
    <source>
        <dbReference type="ARBA" id="ARBA00022729"/>
    </source>
</evidence>
<reference evidence="5 6" key="1">
    <citation type="submission" date="2019-09" db="EMBL/GenBank/DDBJ databases">
        <title>Draft genome of the ectomycorrhizal ascomycete Sphaerosporella brunnea.</title>
        <authorList>
            <consortium name="DOE Joint Genome Institute"/>
            <person name="Benucci G.M."/>
            <person name="Marozzi G."/>
            <person name="Antonielli L."/>
            <person name="Sanchez S."/>
            <person name="Marco P."/>
            <person name="Wang X."/>
            <person name="Falini L.B."/>
            <person name="Barry K."/>
            <person name="Haridas S."/>
            <person name="Lipzen A."/>
            <person name="Labutti K."/>
            <person name="Grigoriev I.V."/>
            <person name="Murat C."/>
            <person name="Martin F."/>
            <person name="Albertini E."/>
            <person name="Donnini D."/>
            <person name="Bonito G."/>
        </authorList>
    </citation>
    <scope>NUCLEOTIDE SEQUENCE [LARGE SCALE GENOMIC DNA]</scope>
    <source>
        <strain evidence="5 6">Sb_GMNB300</strain>
    </source>
</reference>
<dbReference type="InterPro" id="IPR051299">
    <property type="entry name" value="AB_hydrolase_lip/est"/>
</dbReference>
<dbReference type="Proteomes" id="UP000326924">
    <property type="component" value="Unassembled WGS sequence"/>
</dbReference>
<dbReference type="CDD" id="cd00519">
    <property type="entry name" value="Lipase_3"/>
    <property type="match status" value="1"/>
</dbReference>
<feature type="domain" description="Fungal lipase-type" evidence="4">
    <location>
        <begin position="133"/>
        <end position="262"/>
    </location>
</feature>
<evidence type="ECO:0000313" key="5">
    <source>
        <dbReference type="EMBL" id="KAA8909556.1"/>
    </source>
</evidence>
<evidence type="ECO:0000313" key="6">
    <source>
        <dbReference type="Proteomes" id="UP000326924"/>
    </source>
</evidence>
<dbReference type="GO" id="GO:0006629">
    <property type="term" value="P:lipid metabolic process"/>
    <property type="evidence" value="ECO:0007669"/>
    <property type="project" value="InterPro"/>
</dbReference>
<dbReference type="InterPro" id="IPR002921">
    <property type="entry name" value="Fungal_lipase-type"/>
</dbReference>
<feature type="signal peptide" evidence="3">
    <location>
        <begin position="1"/>
        <end position="21"/>
    </location>
</feature>
<evidence type="ECO:0000256" key="2">
    <source>
        <dbReference type="ARBA" id="ARBA00022801"/>
    </source>
</evidence>
<dbReference type="Gene3D" id="3.40.50.1820">
    <property type="entry name" value="alpha/beta hydrolase"/>
    <property type="match status" value="1"/>
</dbReference>
<evidence type="ECO:0000259" key="4">
    <source>
        <dbReference type="Pfam" id="PF01764"/>
    </source>
</evidence>
<feature type="chain" id="PRO_5023884163" evidence="3">
    <location>
        <begin position="22"/>
        <end position="335"/>
    </location>
</feature>
<keyword evidence="6" id="KW-1185">Reference proteome</keyword>
<dbReference type="GO" id="GO:0016787">
    <property type="term" value="F:hydrolase activity"/>
    <property type="evidence" value="ECO:0007669"/>
    <property type="project" value="UniProtKB-KW"/>
</dbReference>
<sequence length="335" mass="36234">MVSARRLVSVGLLMTAAGVTARPMPEPFDIGGLWDDIKGGVNNLVDKTKNALFPSTISGTLSPRLLPDFTYFAEFSAAAYCDSNYAVNTEVGCSKNICPTVSKNSVKTIVEFSEGFADTTGLIARDDTTKTIVLAFRGSHSVRNWLTNLAASMVRLSWCSGCKIHEGFYSAYQDEADVIIPALTALRKQYPSYKVVATGHSLGGALAQIAATDLRMRGFEVTTYTYGSPRIGNENLCKFMSDAGTNYRVTHTDDPVPRLPLMLMGYQHVSPEYHIKTDGIGAAGIDVLKGYINFGGNTADDGLISVDILAHLHYLITAGIADCAGTEFEIRKMLE</sequence>
<name>A0A5J5F2F5_9PEZI</name>
<dbReference type="OrthoDB" id="426718at2759"/>
<dbReference type="PANTHER" id="PTHR46640">
    <property type="entry name" value="TRIACYLGLYCEROL LIPASE, PUTATIVE (AFU_ORTHOLOGUE AFUA_6G06510)-RELATED"/>
    <property type="match status" value="1"/>
</dbReference>
<gene>
    <name evidence="5" type="ORF">FN846DRAFT_888914</name>
</gene>
<proteinExistence type="predicted"/>
<dbReference type="AlphaFoldDB" id="A0A5J5F2F5"/>
<comment type="caution">
    <text evidence="5">The sequence shown here is derived from an EMBL/GenBank/DDBJ whole genome shotgun (WGS) entry which is preliminary data.</text>
</comment>
<dbReference type="InParanoid" id="A0A5J5F2F5"/>
<organism evidence="5 6">
    <name type="scientific">Sphaerosporella brunnea</name>
    <dbReference type="NCBI Taxonomy" id="1250544"/>
    <lineage>
        <taxon>Eukaryota</taxon>
        <taxon>Fungi</taxon>
        <taxon>Dikarya</taxon>
        <taxon>Ascomycota</taxon>
        <taxon>Pezizomycotina</taxon>
        <taxon>Pezizomycetes</taxon>
        <taxon>Pezizales</taxon>
        <taxon>Pyronemataceae</taxon>
        <taxon>Sphaerosporella</taxon>
    </lineage>
</organism>
<protein>
    <submittedName>
        <fullName evidence="5">Alpha/Beta hydrolase protein</fullName>
    </submittedName>
</protein>
<evidence type="ECO:0000256" key="3">
    <source>
        <dbReference type="SAM" id="SignalP"/>
    </source>
</evidence>
<dbReference type="EMBL" id="VXIS01000056">
    <property type="protein sequence ID" value="KAA8909556.1"/>
    <property type="molecule type" value="Genomic_DNA"/>
</dbReference>
<keyword evidence="2 5" id="KW-0378">Hydrolase</keyword>